<dbReference type="SUPFAM" id="SSF53681">
    <property type="entry name" value="Aspartate/glutamate racemase"/>
    <property type="match status" value="2"/>
</dbReference>
<dbReference type="STRING" id="880071.Fleli_1934"/>
<dbReference type="HAMAP" id="MF_00258">
    <property type="entry name" value="Glu_racemase"/>
    <property type="match status" value="1"/>
</dbReference>
<name>I4AK37_BERLS</name>
<dbReference type="RefSeq" id="WP_014797773.1">
    <property type="nucleotide sequence ID" value="NC_018018.1"/>
</dbReference>
<dbReference type="InterPro" id="IPR001920">
    <property type="entry name" value="Asp/Glu_race"/>
</dbReference>
<comment type="catalytic activity">
    <reaction evidence="1 7">
        <text>L-glutamate = D-glutamate</text>
        <dbReference type="Rhea" id="RHEA:12813"/>
        <dbReference type="ChEBI" id="CHEBI:29985"/>
        <dbReference type="ChEBI" id="CHEBI:29986"/>
        <dbReference type="EC" id="5.1.1.3"/>
    </reaction>
</comment>
<dbReference type="Pfam" id="PF01177">
    <property type="entry name" value="Asp_Glu_race"/>
    <property type="match status" value="1"/>
</dbReference>
<dbReference type="eggNOG" id="COG0796">
    <property type="taxonomic scope" value="Bacteria"/>
</dbReference>
<evidence type="ECO:0000256" key="6">
    <source>
        <dbReference type="ARBA" id="ARBA00023316"/>
    </source>
</evidence>
<feature type="binding site" evidence="7">
    <location>
        <begin position="59"/>
        <end position="60"/>
    </location>
    <ligand>
        <name>substrate</name>
    </ligand>
</feature>
<feature type="binding site" evidence="7">
    <location>
        <begin position="204"/>
        <end position="205"/>
    </location>
    <ligand>
        <name>substrate</name>
    </ligand>
</feature>
<reference evidence="9" key="1">
    <citation type="submission" date="2012-06" db="EMBL/GenBank/DDBJ databases">
        <title>The complete genome of Flexibacter litoralis DSM 6794.</title>
        <authorList>
            <person name="Lucas S."/>
            <person name="Copeland A."/>
            <person name="Lapidus A."/>
            <person name="Glavina del Rio T."/>
            <person name="Dalin E."/>
            <person name="Tice H."/>
            <person name="Bruce D."/>
            <person name="Goodwin L."/>
            <person name="Pitluck S."/>
            <person name="Peters L."/>
            <person name="Ovchinnikova G."/>
            <person name="Lu M."/>
            <person name="Kyrpides N."/>
            <person name="Mavromatis K."/>
            <person name="Ivanova N."/>
            <person name="Brettin T."/>
            <person name="Detter J.C."/>
            <person name="Han C."/>
            <person name="Larimer F."/>
            <person name="Land M."/>
            <person name="Hauser L."/>
            <person name="Markowitz V."/>
            <person name="Cheng J.-F."/>
            <person name="Hugenholtz P."/>
            <person name="Woyke T."/>
            <person name="Wu D."/>
            <person name="Spring S."/>
            <person name="Lang E."/>
            <person name="Kopitz M."/>
            <person name="Brambilla E."/>
            <person name="Klenk H.-P."/>
            <person name="Eisen J.A."/>
        </authorList>
    </citation>
    <scope>NUCLEOTIDE SEQUENCE [LARGE SCALE GENOMIC DNA]</scope>
    <source>
        <strain evidence="9">ATCC 23117 / DSM 6794 / NBRC 15988 / NCIMB 1366 / Sio-4</strain>
    </source>
</reference>
<dbReference type="GO" id="GO:0071555">
    <property type="term" value="P:cell wall organization"/>
    <property type="evidence" value="ECO:0007669"/>
    <property type="project" value="UniProtKB-KW"/>
</dbReference>
<dbReference type="PATRIC" id="fig|880071.3.peg.1917"/>
<evidence type="ECO:0000256" key="4">
    <source>
        <dbReference type="ARBA" id="ARBA00022984"/>
    </source>
</evidence>
<comment type="function">
    <text evidence="7">Provides the (R)-glutamate required for cell wall biosynthesis.</text>
</comment>
<keyword evidence="3 7" id="KW-0133">Cell shape</keyword>
<accession>I4AK37</accession>
<keyword evidence="6 7" id="KW-0961">Cell wall biogenesis/degradation</keyword>
<evidence type="ECO:0000256" key="5">
    <source>
        <dbReference type="ARBA" id="ARBA00023235"/>
    </source>
</evidence>
<dbReference type="EC" id="5.1.1.3" evidence="2 7"/>
<keyword evidence="5 7" id="KW-0413">Isomerase</keyword>
<proteinExistence type="inferred from homology"/>
<dbReference type="UniPathway" id="UPA00219"/>
<evidence type="ECO:0000313" key="9">
    <source>
        <dbReference type="Proteomes" id="UP000006054"/>
    </source>
</evidence>
<feature type="binding site" evidence="7">
    <location>
        <begin position="27"/>
        <end position="28"/>
    </location>
    <ligand>
        <name>substrate</name>
    </ligand>
</feature>
<evidence type="ECO:0000256" key="7">
    <source>
        <dbReference type="HAMAP-Rule" id="MF_00258"/>
    </source>
</evidence>
<dbReference type="OrthoDB" id="9801055at2"/>
<sequence>MSKNDYQNSLESYLKETKNSNPIGIFDSGIGGLTVAYAVKELLPHEQIIYFGDTAHLPYGEKSTAALQAYSIKAVDFLLKHNCKIILFACNSASSAAFELIKEYTATKAKVIDVIQPVVNYVGNNFEEKNIGLIGTRQTINSNAYLQKIDKTDKNINLSSVATPLLASMIEEGFFNNTISKSVISEYLSDESLQNIEGLILGCTHYPLIKKDIDLFFKENFSQKVEIIDGSFIVAEEVRIFLEQNNLLNPYSTKEDIFYVSDLTKSFEETTKIFFRKHVELELYKLWE</sequence>
<evidence type="ECO:0000313" key="8">
    <source>
        <dbReference type="EMBL" id="AFM04322.1"/>
    </source>
</evidence>
<feature type="active site" description="Proton donor/acceptor" evidence="7">
    <location>
        <position position="90"/>
    </location>
</feature>
<evidence type="ECO:0000256" key="3">
    <source>
        <dbReference type="ARBA" id="ARBA00022960"/>
    </source>
</evidence>
<organism evidence="8 9">
    <name type="scientific">Bernardetia litoralis (strain ATCC 23117 / DSM 6794 / NBRC 15988 / NCIMB 1366 / Fx l1 / Sio-4)</name>
    <name type="common">Flexibacter litoralis</name>
    <dbReference type="NCBI Taxonomy" id="880071"/>
    <lineage>
        <taxon>Bacteria</taxon>
        <taxon>Pseudomonadati</taxon>
        <taxon>Bacteroidota</taxon>
        <taxon>Cytophagia</taxon>
        <taxon>Cytophagales</taxon>
        <taxon>Bernardetiaceae</taxon>
        <taxon>Bernardetia</taxon>
    </lineage>
</organism>
<comment type="pathway">
    <text evidence="7">Cell wall biogenesis; peptidoglycan biosynthesis.</text>
</comment>
<dbReference type="Proteomes" id="UP000006054">
    <property type="component" value="Chromosome"/>
</dbReference>
<dbReference type="NCBIfam" id="TIGR00067">
    <property type="entry name" value="glut_race"/>
    <property type="match status" value="1"/>
</dbReference>
<feature type="binding site" evidence="7">
    <location>
        <begin position="91"/>
        <end position="92"/>
    </location>
    <ligand>
        <name>substrate</name>
    </ligand>
</feature>
<dbReference type="InterPro" id="IPR015942">
    <property type="entry name" value="Asp/Glu/hydantoin_racemase"/>
</dbReference>
<dbReference type="HOGENOM" id="CLU_052344_2_1_10"/>
<evidence type="ECO:0000256" key="2">
    <source>
        <dbReference type="ARBA" id="ARBA00013090"/>
    </source>
</evidence>
<dbReference type="KEGG" id="fli:Fleli_1934"/>
<dbReference type="EMBL" id="CP003345">
    <property type="protein sequence ID" value="AFM04322.1"/>
    <property type="molecule type" value="Genomic_DNA"/>
</dbReference>
<dbReference type="GO" id="GO:0008360">
    <property type="term" value="P:regulation of cell shape"/>
    <property type="evidence" value="ECO:0007669"/>
    <property type="project" value="UniProtKB-KW"/>
</dbReference>
<dbReference type="PANTHER" id="PTHR21198">
    <property type="entry name" value="GLUTAMATE RACEMASE"/>
    <property type="match status" value="1"/>
</dbReference>
<dbReference type="Gene3D" id="3.40.50.1860">
    <property type="match status" value="2"/>
</dbReference>
<dbReference type="GO" id="GO:0009252">
    <property type="term" value="P:peptidoglycan biosynthetic process"/>
    <property type="evidence" value="ECO:0007669"/>
    <property type="project" value="UniProtKB-UniRule"/>
</dbReference>
<feature type="active site" description="Proton donor/acceptor" evidence="7">
    <location>
        <position position="203"/>
    </location>
</feature>
<dbReference type="PANTHER" id="PTHR21198:SF2">
    <property type="entry name" value="GLUTAMATE RACEMASE"/>
    <property type="match status" value="1"/>
</dbReference>
<comment type="similarity">
    <text evidence="7">Belongs to the aspartate/glutamate racemases family.</text>
</comment>
<dbReference type="AlphaFoldDB" id="I4AK37"/>
<dbReference type="GO" id="GO:0008881">
    <property type="term" value="F:glutamate racemase activity"/>
    <property type="evidence" value="ECO:0007669"/>
    <property type="project" value="UniProtKB-UniRule"/>
</dbReference>
<keyword evidence="9" id="KW-1185">Reference proteome</keyword>
<dbReference type="InterPro" id="IPR033134">
    <property type="entry name" value="Asp/Glu_racemase_AS_2"/>
</dbReference>
<dbReference type="InterPro" id="IPR004391">
    <property type="entry name" value="Glu_race"/>
</dbReference>
<evidence type="ECO:0000256" key="1">
    <source>
        <dbReference type="ARBA" id="ARBA00001602"/>
    </source>
</evidence>
<dbReference type="PROSITE" id="PS00924">
    <property type="entry name" value="ASP_GLU_RACEMASE_2"/>
    <property type="match status" value="1"/>
</dbReference>
<keyword evidence="4 7" id="KW-0573">Peptidoglycan synthesis</keyword>
<gene>
    <name evidence="7" type="primary">murI</name>
    <name evidence="8" type="ordered locus">Fleli_1934</name>
</gene>
<protein>
    <recommendedName>
        <fullName evidence="2 7">Glutamate racemase</fullName>
        <ecNumber evidence="2 7">5.1.1.3</ecNumber>
    </recommendedName>
</protein>
<dbReference type="FunFam" id="3.40.50.1860:FF:000001">
    <property type="entry name" value="Glutamate racemase"/>
    <property type="match status" value="1"/>
</dbReference>